<dbReference type="PANTHER" id="PTHR30199:SF0">
    <property type="entry name" value="INNER MEMBRANE PROTEIN YDCO"/>
    <property type="match status" value="1"/>
</dbReference>
<feature type="transmembrane region" description="Helical" evidence="1">
    <location>
        <begin position="123"/>
        <end position="147"/>
    </location>
</feature>
<dbReference type="Proteomes" id="UP001597264">
    <property type="component" value="Unassembled WGS sequence"/>
</dbReference>
<feature type="transmembrane region" description="Helical" evidence="1">
    <location>
        <begin position="209"/>
        <end position="231"/>
    </location>
</feature>
<keyword evidence="1" id="KW-1133">Transmembrane helix</keyword>
<keyword evidence="1" id="KW-0472">Membrane</keyword>
<comment type="caution">
    <text evidence="2">The sequence shown here is derived from an EMBL/GenBank/DDBJ whole genome shotgun (WGS) entry which is preliminary data.</text>
</comment>
<gene>
    <name evidence="2" type="ORF">ACFQ2X_05420</name>
</gene>
<protein>
    <submittedName>
        <fullName evidence="2">Benzoate/H(+) symporter BenE family transporter</fullName>
    </submittedName>
</protein>
<accession>A0ABW3U6H6</accession>
<feature type="transmembrane region" description="Helical" evidence="1">
    <location>
        <begin position="12"/>
        <end position="35"/>
    </location>
</feature>
<proteinExistence type="predicted"/>
<feature type="transmembrane region" description="Helical" evidence="1">
    <location>
        <begin position="88"/>
        <end position="111"/>
    </location>
</feature>
<feature type="transmembrane region" description="Helical" evidence="1">
    <location>
        <begin position="292"/>
        <end position="316"/>
    </location>
</feature>
<dbReference type="PANTHER" id="PTHR30199">
    <property type="entry name" value="MFS FAMILY TRANSPORTER, PREDICTED SUBSTRATE BENZOATE"/>
    <property type="match status" value="1"/>
</dbReference>
<feature type="transmembrane region" description="Helical" evidence="1">
    <location>
        <begin position="167"/>
        <end position="188"/>
    </location>
</feature>
<dbReference type="NCBIfam" id="TIGR00843">
    <property type="entry name" value="benE"/>
    <property type="match status" value="1"/>
</dbReference>
<organism evidence="2 3">
    <name type="scientific">Microbulbifer celer</name>
    <dbReference type="NCBI Taxonomy" id="435905"/>
    <lineage>
        <taxon>Bacteria</taxon>
        <taxon>Pseudomonadati</taxon>
        <taxon>Pseudomonadota</taxon>
        <taxon>Gammaproteobacteria</taxon>
        <taxon>Cellvibrionales</taxon>
        <taxon>Microbulbiferaceae</taxon>
        <taxon>Microbulbifer</taxon>
    </lineage>
</organism>
<keyword evidence="1" id="KW-0812">Transmembrane</keyword>
<sequence length="390" mass="40259">MQRSLWADTSLSSVSAGFVAVLVGFASSVAIVLQAAAAAGASEAEMVSWIGALGLGMGITCIAFSWYYRAPVITAWSTPGAALLATSLTGVSMAEAIGAFLFSAVLTLLLGISGAFERVMSRVPLPIASAMLAGILLQFGLSVFTSLEANPPLVGTMLLTYLACRLWLPRYAIIVVLMTGFTVSWGQGQVQPDQLHWALSKPVWVSPEFNPAVLIGVGLPLFIVTMTSQNIPGVATLRASGYQRVPISPVISGTGLTSLILTPFGGFAFNLAAISAAICTGPDAHQDPERRYTAGIAAGTFYLLAGLFGASVVALFSAFPQAMIATVAGLALIGTIGSSLASATAEVSSREAALVTFLITASGASYFGIGTAFWGLAGGLICHWLLNRKP</sequence>
<evidence type="ECO:0000313" key="2">
    <source>
        <dbReference type="EMBL" id="MFD1216032.1"/>
    </source>
</evidence>
<feature type="transmembrane region" description="Helical" evidence="1">
    <location>
        <begin position="47"/>
        <end position="68"/>
    </location>
</feature>
<evidence type="ECO:0000256" key="1">
    <source>
        <dbReference type="SAM" id="Phobius"/>
    </source>
</evidence>
<dbReference type="Pfam" id="PF03594">
    <property type="entry name" value="BenE"/>
    <property type="match status" value="1"/>
</dbReference>
<evidence type="ECO:0000313" key="3">
    <source>
        <dbReference type="Proteomes" id="UP001597264"/>
    </source>
</evidence>
<feature type="transmembrane region" description="Helical" evidence="1">
    <location>
        <begin position="251"/>
        <end position="280"/>
    </location>
</feature>
<dbReference type="InterPro" id="IPR004711">
    <property type="entry name" value="Benzoate_Transporter"/>
</dbReference>
<name>A0ABW3U6H6_9GAMM</name>
<dbReference type="EMBL" id="JBHTLR010000005">
    <property type="protein sequence ID" value="MFD1216032.1"/>
    <property type="molecule type" value="Genomic_DNA"/>
</dbReference>
<reference evidence="3" key="1">
    <citation type="journal article" date="2019" name="Int. J. Syst. Evol. Microbiol.">
        <title>The Global Catalogue of Microorganisms (GCM) 10K type strain sequencing project: providing services to taxonomists for standard genome sequencing and annotation.</title>
        <authorList>
            <consortium name="The Broad Institute Genomics Platform"/>
            <consortium name="The Broad Institute Genome Sequencing Center for Infectious Disease"/>
            <person name="Wu L."/>
            <person name="Ma J."/>
        </authorList>
    </citation>
    <scope>NUCLEOTIDE SEQUENCE [LARGE SCALE GENOMIC DNA]</scope>
    <source>
        <strain evidence="3">CCUG 54356</strain>
    </source>
</reference>
<dbReference type="RefSeq" id="WP_230436089.1">
    <property type="nucleotide sequence ID" value="NZ_CP087715.1"/>
</dbReference>
<keyword evidence="3" id="KW-1185">Reference proteome</keyword>
<feature type="transmembrane region" description="Helical" evidence="1">
    <location>
        <begin position="322"/>
        <end position="341"/>
    </location>
</feature>
<feature type="transmembrane region" description="Helical" evidence="1">
    <location>
        <begin position="353"/>
        <end position="386"/>
    </location>
</feature>